<dbReference type="EMBL" id="CP069028">
    <property type="protein sequence ID" value="QRC95838.1"/>
    <property type="molecule type" value="Genomic_DNA"/>
</dbReference>
<proteinExistence type="predicted"/>
<evidence type="ECO:0008006" key="4">
    <source>
        <dbReference type="Google" id="ProtNLM"/>
    </source>
</evidence>
<gene>
    <name evidence="2" type="ORF">JI435_408000</name>
</gene>
<feature type="chain" id="PRO_5030572722" description="Secreted protein" evidence="1">
    <location>
        <begin position="19"/>
        <end position="64"/>
    </location>
</feature>
<reference evidence="3" key="1">
    <citation type="journal article" date="2021" name="BMC Genomics">
        <title>Chromosome-level genome assembly and manually-curated proteome of model necrotroph Parastagonospora nodorum Sn15 reveals a genome-wide trove of candidate effector homologs, and redundancy of virulence-related functions within an accessory chromosome.</title>
        <authorList>
            <person name="Bertazzoni S."/>
            <person name="Jones D.A.B."/>
            <person name="Phan H.T."/>
            <person name="Tan K.-C."/>
            <person name="Hane J.K."/>
        </authorList>
    </citation>
    <scope>NUCLEOTIDE SEQUENCE [LARGE SCALE GENOMIC DNA]</scope>
    <source>
        <strain evidence="3">SN15 / ATCC MYA-4574 / FGSC 10173)</strain>
    </source>
</reference>
<feature type="signal peptide" evidence="1">
    <location>
        <begin position="1"/>
        <end position="18"/>
    </location>
</feature>
<accession>A0A7U2F1E3</accession>
<protein>
    <recommendedName>
        <fullName evidence="4">Secreted protein</fullName>
    </recommendedName>
</protein>
<sequence>MAARLVLVMLAALRNVDASMHQGPICSLAIGIRMRRWLQRVGLRPDLRWRIVCPQRCASPARGL</sequence>
<name>A0A7U2F1E3_PHANO</name>
<organism evidence="2 3">
    <name type="scientific">Phaeosphaeria nodorum (strain SN15 / ATCC MYA-4574 / FGSC 10173)</name>
    <name type="common">Glume blotch fungus</name>
    <name type="synonym">Parastagonospora nodorum</name>
    <dbReference type="NCBI Taxonomy" id="321614"/>
    <lineage>
        <taxon>Eukaryota</taxon>
        <taxon>Fungi</taxon>
        <taxon>Dikarya</taxon>
        <taxon>Ascomycota</taxon>
        <taxon>Pezizomycotina</taxon>
        <taxon>Dothideomycetes</taxon>
        <taxon>Pleosporomycetidae</taxon>
        <taxon>Pleosporales</taxon>
        <taxon>Pleosporineae</taxon>
        <taxon>Phaeosphaeriaceae</taxon>
        <taxon>Parastagonospora</taxon>
    </lineage>
</organism>
<evidence type="ECO:0000313" key="3">
    <source>
        <dbReference type="Proteomes" id="UP000663193"/>
    </source>
</evidence>
<dbReference type="VEuPathDB" id="FungiDB:JI435_408000"/>
<keyword evidence="1" id="KW-0732">Signal</keyword>
<keyword evidence="3" id="KW-1185">Reference proteome</keyword>
<dbReference type="AlphaFoldDB" id="A0A7U2F1E3"/>
<evidence type="ECO:0000313" key="2">
    <source>
        <dbReference type="EMBL" id="QRC95838.1"/>
    </source>
</evidence>
<dbReference type="Proteomes" id="UP000663193">
    <property type="component" value="Chromosome 6"/>
</dbReference>
<evidence type="ECO:0000256" key="1">
    <source>
        <dbReference type="SAM" id="SignalP"/>
    </source>
</evidence>